<evidence type="ECO:0000256" key="6">
    <source>
        <dbReference type="ARBA" id="ARBA00023125"/>
    </source>
</evidence>
<dbReference type="EC" id="3.6.4.-" evidence="9"/>
<reference evidence="12 13" key="1">
    <citation type="submission" date="2016-11" db="EMBL/GenBank/DDBJ databases">
        <title>Mixed transmission modes and dynamic genome evolution in an obligate animal-bacterial symbiosis.</title>
        <authorList>
            <person name="Russell S.L."/>
            <person name="Corbett-Detig R.B."/>
            <person name="Cavanaugh C.M."/>
        </authorList>
    </citation>
    <scope>NUCLEOTIDE SEQUENCE [LARGE SCALE GENOMIC DNA]</scope>
    <source>
        <strain evidence="12">Sveles-Q1</strain>
    </source>
</reference>
<keyword evidence="6 9" id="KW-0238">DNA-binding</keyword>
<dbReference type="GO" id="GO:0016817">
    <property type="term" value="F:hydrolase activity, acting on acid anhydrides"/>
    <property type="evidence" value="ECO:0007669"/>
    <property type="project" value="InterPro"/>
</dbReference>
<keyword evidence="5 9" id="KW-0805">Transcription regulation</keyword>
<dbReference type="InterPro" id="IPR057342">
    <property type="entry name" value="DEXDc_RapA"/>
</dbReference>
<dbReference type="GO" id="GO:0004386">
    <property type="term" value="F:helicase activity"/>
    <property type="evidence" value="ECO:0007669"/>
    <property type="project" value="UniProtKB-UniRule"/>
</dbReference>
<dbReference type="EMBL" id="MPRL01000053">
    <property type="protein sequence ID" value="OOZ39391.1"/>
    <property type="molecule type" value="Genomic_DNA"/>
</dbReference>
<evidence type="ECO:0000256" key="8">
    <source>
        <dbReference type="ARBA" id="ARBA00023163"/>
    </source>
</evidence>
<dbReference type="OrthoDB" id="9814088at2"/>
<keyword evidence="4 9" id="KW-0067">ATP-binding</keyword>
<dbReference type="InterPro" id="IPR014001">
    <property type="entry name" value="Helicase_ATP-bd"/>
</dbReference>
<dbReference type="InterPro" id="IPR049730">
    <property type="entry name" value="SNF2/RAD54-like_C"/>
</dbReference>
<dbReference type="NCBIfam" id="NF003426">
    <property type="entry name" value="PRK04914.1"/>
    <property type="match status" value="1"/>
</dbReference>
<dbReference type="InterPro" id="IPR038718">
    <property type="entry name" value="SNF2-like_sf"/>
</dbReference>
<dbReference type="GO" id="GO:0006355">
    <property type="term" value="P:regulation of DNA-templated transcription"/>
    <property type="evidence" value="ECO:0007669"/>
    <property type="project" value="UniProtKB-UniRule"/>
</dbReference>
<comment type="caution">
    <text evidence="12">The sequence shown here is derived from an EMBL/GenBank/DDBJ whole genome shotgun (WGS) entry which is preliminary data.</text>
</comment>
<comment type="function">
    <text evidence="9">Transcription regulator that activates transcription by stimulating RNA polymerase (RNAP) recycling in case of stress conditions such as supercoiled DNA or high salt concentrations. Probably acts by releasing the RNAP, when it is trapped or immobilized on tightly supercoiled DNA. Does not activate transcription on linear DNA. Probably not involved in DNA repair.</text>
</comment>
<keyword evidence="8 9" id="KW-0804">Transcription</keyword>
<keyword evidence="1 9" id="KW-0547">Nucleotide-binding</keyword>
<dbReference type="InterPro" id="IPR027417">
    <property type="entry name" value="P-loop_NTPase"/>
</dbReference>
<evidence type="ECO:0000256" key="5">
    <source>
        <dbReference type="ARBA" id="ARBA00023015"/>
    </source>
</evidence>
<feature type="domain" description="Helicase ATP-binding" evidence="10">
    <location>
        <begin position="163"/>
        <end position="335"/>
    </location>
</feature>
<evidence type="ECO:0000256" key="7">
    <source>
        <dbReference type="ARBA" id="ARBA00023159"/>
    </source>
</evidence>
<evidence type="ECO:0000256" key="3">
    <source>
        <dbReference type="ARBA" id="ARBA00022806"/>
    </source>
</evidence>
<dbReference type="PANTHER" id="PTHR45766:SF6">
    <property type="entry name" value="SWI_SNF-RELATED MATRIX-ASSOCIATED ACTIN-DEPENDENT REGULATOR OF CHROMATIN SUBFAMILY A-LIKE PROTEIN 1"/>
    <property type="match status" value="1"/>
</dbReference>
<dbReference type="InterPro" id="IPR023949">
    <property type="entry name" value="Helicase_RapA"/>
</dbReference>
<dbReference type="Pfam" id="PF18337">
    <property type="entry name" value="Tudor_RapA"/>
    <property type="match status" value="1"/>
</dbReference>
<name>A0A1T2L2T7_9GAMM</name>
<dbReference type="InterPro" id="IPR001650">
    <property type="entry name" value="Helicase_C-like"/>
</dbReference>
<feature type="binding site" evidence="9">
    <location>
        <begin position="176"/>
        <end position="183"/>
    </location>
    <ligand>
        <name>ATP</name>
        <dbReference type="ChEBI" id="CHEBI:30616"/>
    </ligand>
</feature>
<dbReference type="InterPro" id="IPR040766">
    <property type="entry name" value="Tudor_2_RapA"/>
</dbReference>
<dbReference type="GO" id="GO:0003677">
    <property type="term" value="F:DNA binding"/>
    <property type="evidence" value="ECO:0007669"/>
    <property type="project" value="UniProtKB-KW"/>
</dbReference>
<dbReference type="PROSITE" id="PS51192">
    <property type="entry name" value="HELICASE_ATP_BIND_1"/>
    <property type="match status" value="1"/>
</dbReference>
<proteinExistence type="inferred from homology"/>
<dbReference type="Gene3D" id="3.40.50.10810">
    <property type="entry name" value="Tandem AAA-ATPase domain"/>
    <property type="match status" value="1"/>
</dbReference>
<dbReference type="RefSeq" id="WP_078484293.1">
    <property type="nucleotide sequence ID" value="NZ_MPRL01000053.1"/>
</dbReference>
<dbReference type="SMART" id="SM00490">
    <property type="entry name" value="HELICc"/>
    <property type="match status" value="1"/>
</dbReference>
<accession>A0A1T2L2T7</accession>
<sequence length="969" mass="108729">MQEYIPGQRWISDTELQMGLGTVLTVEFRTITVLFIATGETRTYAKQTAPLTRVIFAPGDTVESHEGWKLRITAVEEYEGLFTYVGLNEQGDEAGLEEGQLSSFLQLNRPTQRMFNGQIDRDHLFELRYQTLQQQNRLSHSELRGLLGARTSPIPHQLYIAHEVANRYAPRVLLADEVGLGKTIEAGLILHHQLLSERARRVLIVLPESLMHQWLVEMVRRFNLRFSLFDEARCLAIEESSGQSNPFQSEQLVLCDLNFLADNPNRLQQALEGEWDLLVVDEAHHLEWSPQQPSRDYTIVEQLAAETKGVLLLTATPEQLGKESHFARLRLLDPDRFHSFEQFVEEEQHYAPIATAVEALLNNQPLTSEIESTLAEHLDEGDNRQLLTTLQSAESSEAEQSAARTALVEHLLDRHGTGRVLLRNTRAAVKGFPERHLNRYPLPLPLPQPYAACLEQFQGSGLSEPQLLLSPELLYSASSTPDSQHWCEIDPRIEWLQKQLKSLKPEKVLVITASADSALDIADALRIGSGIHAGVFHEGMSIIERDRAAAYFADNEAGSQVLICSEIGSEGRNFQFAHHLVLFDLPLNPDLLEQRIGRLDRIGQHETIEIHVPYLEQSPQAVMQSWYHEGLGAFEQTCPAGHSVFVQVETTLVEALHQIDEGLEDLPALIATTSELHRRLNEALQQGRDRLLEYNSCRPHIANGLKDQVEAIDDETALDLYLDGLFDAFGVESELHTSMSTLIRPGQQMQAGALPGLTDEGMVITTDRDTALSNEDMQFISWEHPMISSAMEGITSSELGNTSVTSVNYPSITAGTLLIESLYLLESSASSELQAGRYLPPTTIRIVIDQHGKLRNDDLPHEAINDNRERVKRGTANQIIKAYKSELEALIEQSEKYAEAEAPQIIAEARTQTEQMLHGEIERLTALQQVNPNVRREEIEFFEQQLAGVNAALESATVRLDAQRIIITT</sequence>
<evidence type="ECO:0000313" key="12">
    <source>
        <dbReference type="EMBL" id="OOZ39391.1"/>
    </source>
</evidence>
<dbReference type="Gene3D" id="3.40.50.300">
    <property type="entry name" value="P-loop containing nucleotide triphosphate hydrolases"/>
    <property type="match status" value="1"/>
</dbReference>
<keyword evidence="3 9" id="KW-0347">Helicase</keyword>
<comment type="subunit">
    <text evidence="9">Interacts with the RNAP. Has a higher affinity for the core RNAP than for the holoenzyme. Its ATPase activity is stimulated by binding to RNAP.</text>
</comment>
<dbReference type="SUPFAM" id="SSF52540">
    <property type="entry name" value="P-loop containing nucleoside triphosphate hydrolases"/>
    <property type="match status" value="2"/>
</dbReference>
<dbReference type="Pfam" id="PF00271">
    <property type="entry name" value="Helicase_C"/>
    <property type="match status" value="1"/>
</dbReference>
<feature type="short sequence motif" description="DEAH box" evidence="9">
    <location>
        <begin position="281"/>
        <end position="284"/>
    </location>
</feature>
<dbReference type="GO" id="GO:0005524">
    <property type="term" value="F:ATP binding"/>
    <property type="evidence" value="ECO:0007669"/>
    <property type="project" value="UniProtKB-UniRule"/>
</dbReference>
<keyword evidence="2 9" id="KW-0378">Hydrolase</keyword>
<dbReference type="InterPro" id="IPR022737">
    <property type="entry name" value="RapA_C"/>
</dbReference>
<evidence type="ECO:0000256" key="1">
    <source>
        <dbReference type="ARBA" id="ARBA00022741"/>
    </source>
</evidence>
<gene>
    <name evidence="9" type="primary">rapA</name>
    <name evidence="12" type="ORF">BOW53_11840</name>
</gene>
<dbReference type="SMART" id="SM00487">
    <property type="entry name" value="DEXDc"/>
    <property type="match status" value="1"/>
</dbReference>
<feature type="domain" description="Helicase C-terminal" evidence="11">
    <location>
        <begin position="488"/>
        <end position="667"/>
    </location>
</feature>
<evidence type="ECO:0000259" key="10">
    <source>
        <dbReference type="PROSITE" id="PS51192"/>
    </source>
</evidence>
<dbReference type="Gene3D" id="6.10.140.2230">
    <property type="match status" value="1"/>
</dbReference>
<keyword evidence="13" id="KW-1185">Reference proteome</keyword>
<evidence type="ECO:0000256" key="9">
    <source>
        <dbReference type="HAMAP-Rule" id="MF_01821"/>
    </source>
</evidence>
<dbReference type="Gene3D" id="2.30.30.930">
    <property type="match status" value="1"/>
</dbReference>
<evidence type="ECO:0000256" key="4">
    <source>
        <dbReference type="ARBA" id="ARBA00022840"/>
    </source>
</evidence>
<evidence type="ECO:0000313" key="13">
    <source>
        <dbReference type="Proteomes" id="UP000191110"/>
    </source>
</evidence>
<dbReference type="PROSITE" id="PS51194">
    <property type="entry name" value="HELICASE_CTER"/>
    <property type="match status" value="1"/>
</dbReference>
<dbReference type="CDD" id="cd18011">
    <property type="entry name" value="DEXDc_RapA"/>
    <property type="match status" value="1"/>
</dbReference>
<dbReference type="Pfam" id="PF12137">
    <property type="entry name" value="RapA_C"/>
    <property type="match status" value="1"/>
</dbReference>
<dbReference type="AlphaFoldDB" id="A0A1T2L2T7"/>
<dbReference type="PANTHER" id="PTHR45766">
    <property type="entry name" value="DNA ANNEALING HELICASE AND ENDONUCLEASE ZRANB3 FAMILY MEMBER"/>
    <property type="match status" value="1"/>
</dbReference>
<dbReference type="Pfam" id="PF00176">
    <property type="entry name" value="SNF2-rel_dom"/>
    <property type="match status" value="1"/>
</dbReference>
<dbReference type="HAMAP" id="MF_01821">
    <property type="entry name" value="Helicase_RapA"/>
    <property type="match status" value="1"/>
</dbReference>
<dbReference type="Gene3D" id="6.10.140.1500">
    <property type="match status" value="1"/>
</dbReference>
<keyword evidence="7 9" id="KW-0010">Activator</keyword>
<dbReference type="Proteomes" id="UP000191110">
    <property type="component" value="Unassembled WGS sequence"/>
</dbReference>
<evidence type="ECO:0000259" key="11">
    <source>
        <dbReference type="PROSITE" id="PS51194"/>
    </source>
</evidence>
<dbReference type="Gene3D" id="2.30.30.140">
    <property type="match status" value="1"/>
</dbReference>
<evidence type="ECO:0000256" key="2">
    <source>
        <dbReference type="ARBA" id="ARBA00022801"/>
    </source>
</evidence>
<dbReference type="InterPro" id="IPR000330">
    <property type="entry name" value="SNF2_N"/>
</dbReference>
<comment type="similarity">
    <text evidence="9">Belongs to the SNF2/RAD54 helicase family. RapA subfamily.</text>
</comment>
<organism evidence="12 13">
    <name type="scientific">Solemya pervernicosa gill symbiont</name>
    <dbReference type="NCBI Taxonomy" id="642797"/>
    <lineage>
        <taxon>Bacteria</taxon>
        <taxon>Pseudomonadati</taxon>
        <taxon>Pseudomonadota</taxon>
        <taxon>Gammaproteobacteria</taxon>
        <taxon>sulfur-oxidizing symbionts</taxon>
    </lineage>
</organism>
<dbReference type="InterPro" id="IPR040765">
    <property type="entry name" value="Tudor_1_RapA"/>
</dbReference>
<dbReference type="Pfam" id="PF18339">
    <property type="entry name" value="Tudor_1_RapA"/>
    <property type="match status" value="1"/>
</dbReference>
<dbReference type="Gene3D" id="3.30.360.80">
    <property type="match status" value="1"/>
</dbReference>
<dbReference type="CDD" id="cd18793">
    <property type="entry name" value="SF2_C_SNF"/>
    <property type="match status" value="1"/>
</dbReference>
<protein>
    <recommendedName>
        <fullName evidence="9">RNA polymerase-associated protein RapA</fullName>
        <ecNumber evidence="9">3.6.4.-</ecNumber>
    </recommendedName>
    <alternativeName>
        <fullName evidence="9">ATP-dependent helicase HepA</fullName>
    </alternativeName>
</protein>